<dbReference type="Proteomes" id="UP000078468">
    <property type="component" value="Plasmid pspa1"/>
</dbReference>
<sequence>MHTHAAKTPGIEVRASVRPIGSHPGGTVREGRVPGWLRRLSTGVAATAMLHGALLGVFPRGEPYPALARSGTTQMLSSLDALVPWTLTALVLLWLAGRQPALYARGALALLLTAAAGLAYSCWTDPGGLPAREGSLFRDYAALPGALTGWYLLTALAMAAAAPSIRVRILVATAGSGAVVISVLPSADPVTAAIFAAAVPLLAWFLTGRLPGRRARRRRRADAWYPGGEAMPPRDRAKAGACAPTRRAG</sequence>
<gene>
    <name evidence="1" type="ORF">Spa2297_33795</name>
</gene>
<accession>A0A191VAW6</accession>
<dbReference type="EMBL" id="CP015867">
    <property type="protein sequence ID" value="ANJ12055.1"/>
    <property type="molecule type" value="Genomic_DNA"/>
</dbReference>
<dbReference type="KEGG" id="spav:Spa2297_33795"/>
<name>A0A191VAW6_9ACTN</name>
<organism evidence="1 2">
    <name type="scientific">Streptomyces parvulus</name>
    <dbReference type="NCBI Taxonomy" id="146923"/>
    <lineage>
        <taxon>Bacteria</taxon>
        <taxon>Bacillati</taxon>
        <taxon>Actinomycetota</taxon>
        <taxon>Actinomycetes</taxon>
        <taxon>Kitasatosporales</taxon>
        <taxon>Streptomycetaceae</taxon>
        <taxon>Streptomyces</taxon>
    </lineage>
</organism>
<protein>
    <submittedName>
        <fullName evidence="1">Uncharacterized protein</fullName>
    </submittedName>
</protein>
<proteinExistence type="predicted"/>
<geneLocation type="plasmid" evidence="2">
    <name>pspa1</name>
</geneLocation>
<evidence type="ECO:0000313" key="1">
    <source>
        <dbReference type="EMBL" id="ANJ12055.1"/>
    </source>
</evidence>
<reference evidence="1 2" key="1">
    <citation type="submission" date="2016-05" db="EMBL/GenBank/DDBJ databases">
        <title>Non-Contiguous Finished Genome Sequence of Streptomyces parvulus 2297 Integrated Site-Specifically with Actinophage R4.</title>
        <authorList>
            <person name="Nishizawa T."/>
            <person name="Miura T."/>
            <person name="Harada C."/>
            <person name="Guo Y."/>
            <person name="Narisawa K."/>
            <person name="Ohta H."/>
            <person name="Takahashi H."/>
            <person name="Shirai M."/>
        </authorList>
    </citation>
    <scope>NUCLEOTIDE SEQUENCE [LARGE SCALE GENOMIC DNA]</scope>
    <source>
        <strain evidence="1 2">2297</strain>
        <plasmid evidence="2">pspa1</plasmid>
    </source>
</reference>
<dbReference type="AlphaFoldDB" id="A0A191VAW6"/>
<dbReference type="RefSeq" id="WP_064732383.1">
    <property type="nucleotide sequence ID" value="NZ_BMRX01000026.1"/>
</dbReference>
<dbReference type="GeneID" id="91309884"/>
<keyword evidence="1" id="KW-0614">Plasmid</keyword>
<evidence type="ECO:0000313" key="2">
    <source>
        <dbReference type="Proteomes" id="UP000078468"/>
    </source>
</evidence>